<dbReference type="GO" id="GO:0009379">
    <property type="term" value="C:Holliday junction helicase complex"/>
    <property type="evidence" value="ECO:0007669"/>
    <property type="project" value="InterPro"/>
</dbReference>
<dbReference type="HOGENOM" id="CLU_087936_1_0_9"/>
<dbReference type="Pfam" id="PF01330">
    <property type="entry name" value="RuvA_N"/>
    <property type="match status" value="1"/>
</dbReference>
<dbReference type="GO" id="GO:0005524">
    <property type="term" value="F:ATP binding"/>
    <property type="evidence" value="ECO:0007669"/>
    <property type="project" value="InterPro"/>
</dbReference>
<keyword evidence="7" id="KW-1133">Transmembrane helix</keyword>
<dbReference type="SUPFAM" id="SSF47781">
    <property type="entry name" value="RuvA domain 2-like"/>
    <property type="match status" value="1"/>
</dbReference>
<dbReference type="GO" id="GO:0006310">
    <property type="term" value="P:DNA recombination"/>
    <property type="evidence" value="ECO:0007669"/>
    <property type="project" value="UniProtKB-UniRule"/>
</dbReference>
<dbReference type="Gene3D" id="1.10.8.10">
    <property type="entry name" value="DNA helicase RuvA subunit, C-terminal domain"/>
    <property type="match status" value="1"/>
</dbReference>
<keyword evidence="4 6" id="KW-0233">DNA recombination</keyword>
<keyword evidence="2 6" id="KW-0227">DNA damage</keyword>
<dbReference type="HAMAP" id="MF_00031">
    <property type="entry name" value="DNA_HJ_migration_RuvA"/>
    <property type="match status" value="1"/>
</dbReference>
<sequence>MYDFLEGTVEEVFPAYVVLNVAGVGYLIYVANPYKFQVNSEQRIFVYQSVSESDISLFGFSKRDDKELFLNLIKVKGIGPKSALAILANEDHTGLISAINNDDVNYLKKFPKIGPKAAQQIILDLKGKIATSNADIELSLSGINMELDDAAEALLALGYSNKDVKNTIKKLDSDTKLSTTDQYISAGLKLLMNS</sequence>
<dbReference type="Gene3D" id="1.10.150.20">
    <property type="entry name" value="5' to 3' exonuclease, C-terminal subdomain"/>
    <property type="match status" value="1"/>
</dbReference>
<dbReference type="NCBIfam" id="TIGR00084">
    <property type="entry name" value="ruvA"/>
    <property type="match status" value="1"/>
</dbReference>
<keyword evidence="9" id="KW-0067">ATP-binding</keyword>
<dbReference type="InterPro" id="IPR010994">
    <property type="entry name" value="RuvA_2-like"/>
</dbReference>
<reference evidence="9 10" key="1">
    <citation type="journal article" date="2012" name="J. Bacteriol.">
        <title>Complete Genome Sequence of the Beer Spoilage Organism Pediococcus claussenii ATCC BAA-344T.</title>
        <authorList>
            <person name="Pittet V."/>
            <person name="Abegunde T."/>
            <person name="Marfleet T."/>
            <person name="Haakensen M."/>
            <person name="Morrow K."/>
            <person name="Jayaprakash T."/>
            <person name="Schroeder K."/>
            <person name="Trost B."/>
            <person name="Byrns S."/>
            <person name="Bergsveinson J."/>
            <person name="Kusalik A."/>
            <person name="Ziola B."/>
        </authorList>
    </citation>
    <scope>NUCLEOTIDE SEQUENCE [LARGE SCALE GENOMIC DNA]</scope>
    <source>
        <strain evidence="9 10">ATCC BAA-344</strain>
    </source>
</reference>
<keyword evidence="9" id="KW-0547">Nucleotide-binding</keyword>
<comment type="similarity">
    <text evidence="6">Belongs to the RuvA family.</text>
</comment>
<dbReference type="AlphaFoldDB" id="G8PCM0"/>
<dbReference type="CDD" id="cd14332">
    <property type="entry name" value="UBA_RuvA_C"/>
    <property type="match status" value="1"/>
</dbReference>
<dbReference type="GO" id="GO:0005737">
    <property type="term" value="C:cytoplasm"/>
    <property type="evidence" value="ECO:0007669"/>
    <property type="project" value="UniProtKB-SubCell"/>
</dbReference>
<comment type="subcellular location">
    <subcellularLocation>
        <location evidence="6">Cytoplasm</location>
    </subcellularLocation>
</comment>
<evidence type="ECO:0000256" key="3">
    <source>
        <dbReference type="ARBA" id="ARBA00023125"/>
    </source>
</evidence>
<dbReference type="STRING" id="701521.PECL_714"/>
<dbReference type="Proteomes" id="UP000005444">
    <property type="component" value="Chromosome"/>
</dbReference>
<organism evidence="9 10">
    <name type="scientific">Pediococcus claussenii (strain ATCC BAA-344 / DSM 14800 / JCM 18046 / KCTC 3811 / LMG 21948 / P06)</name>
    <dbReference type="NCBI Taxonomy" id="701521"/>
    <lineage>
        <taxon>Bacteria</taxon>
        <taxon>Bacillati</taxon>
        <taxon>Bacillota</taxon>
        <taxon>Bacilli</taxon>
        <taxon>Lactobacillales</taxon>
        <taxon>Lactobacillaceae</taxon>
        <taxon>Pediococcus</taxon>
    </lineage>
</organism>
<keyword evidence="7" id="KW-0812">Transmembrane</keyword>
<dbReference type="InterPro" id="IPR000085">
    <property type="entry name" value="RuvA"/>
</dbReference>
<keyword evidence="9" id="KW-0378">Hydrolase</keyword>
<dbReference type="Gene3D" id="2.40.50.140">
    <property type="entry name" value="Nucleic acid-binding proteins"/>
    <property type="match status" value="1"/>
</dbReference>
<dbReference type="PATRIC" id="fig|701521.8.peg.682"/>
<name>G8PCM0_PEDCP</name>
<dbReference type="Pfam" id="PF07499">
    <property type="entry name" value="RuvA_C"/>
    <property type="match status" value="1"/>
</dbReference>
<evidence type="ECO:0000313" key="9">
    <source>
        <dbReference type="EMBL" id="AEV95005.1"/>
    </source>
</evidence>
<dbReference type="GO" id="GO:0006281">
    <property type="term" value="P:DNA repair"/>
    <property type="evidence" value="ECO:0007669"/>
    <property type="project" value="UniProtKB-UniRule"/>
</dbReference>
<feature type="domain" description="Helix-hairpin-helix DNA-binding motif class 1" evidence="8">
    <location>
        <begin position="70"/>
        <end position="89"/>
    </location>
</feature>
<dbReference type="SUPFAM" id="SSF46929">
    <property type="entry name" value="DNA helicase RuvA subunit, C-terminal domain"/>
    <property type="match status" value="1"/>
</dbReference>
<gene>
    <name evidence="6 9" type="primary">ruvA</name>
    <name evidence="9" type="ordered locus">PECL_714</name>
</gene>
<accession>G8PCM0</accession>
<evidence type="ECO:0000256" key="6">
    <source>
        <dbReference type="HAMAP-Rule" id="MF_00031"/>
    </source>
</evidence>
<keyword evidence="1 6" id="KW-0963">Cytoplasm</keyword>
<dbReference type="InterPro" id="IPR003583">
    <property type="entry name" value="Hlx-hairpin-Hlx_DNA-bd_motif"/>
</dbReference>
<dbReference type="InterPro" id="IPR012340">
    <property type="entry name" value="NA-bd_OB-fold"/>
</dbReference>
<feature type="transmembrane region" description="Helical" evidence="7">
    <location>
        <begin position="12"/>
        <end position="31"/>
    </location>
</feature>
<keyword evidence="3 6" id="KW-0238">DNA-binding</keyword>
<comment type="domain">
    <text evidence="6">Has three domains with a flexible linker between the domains II and III and assumes an 'L' shape. Domain III is highly mobile and contacts RuvB.</text>
</comment>
<evidence type="ECO:0000313" key="10">
    <source>
        <dbReference type="Proteomes" id="UP000005444"/>
    </source>
</evidence>
<keyword evidence="5 6" id="KW-0234">DNA repair</keyword>
<dbReference type="InterPro" id="IPR011114">
    <property type="entry name" value="RuvA_C"/>
</dbReference>
<evidence type="ECO:0000259" key="8">
    <source>
        <dbReference type="SMART" id="SM00278"/>
    </source>
</evidence>
<dbReference type="Pfam" id="PF14520">
    <property type="entry name" value="HHH_5"/>
    <property type="match status" value="1"/>
</dbReference>
<comment type="subunit">
    <text evidence="6">Homotetramer. Forms an RuvA(8)-RuvB(12)-Holliday junction (HJ) complex. HJ DNA is sandwiched between 2 RuvA tetramers; dsDNA enters through RuvA and exits via RuvB. An RuvB hexamer assembles on each DNA strand where it exits the tetramer. Each RuvB hexamer is contacted by two RuvA subunits (via domain III) on 2 adjacent RuvB subunits; this complex drives branch migration. In the full resolvosome a probable DNA-RuvA(4)-RuvB(12)-RuvC(2) complex forms which resolves the HJ.</text>
</comment>
<dbReference type="SMART" id="SM00278">
    <property type="entry name" value="HhH1"/>
    <property type="match status" value="2"/>
</dbReference>
<dbReference type="RefSeq" id="WP_014215202.1">
    <property type="nucleotide sequence ID" value="NC_016605.1"/>
</dbReference>
<protein>
    <recommendedName>
        <fullName evidence="6">Holliday junction branch migration complex subunit RuvA</fullName>
    </recommendedName>
</protein>
<evidence type="ECO:0000256" key="7">
    <source>
        <dbReference type="SAM" id="Phobius"/>
    </source>
</evidence>
<dbReference type="EMBL" id="CP003137">
    <property type="protein sequence ID" value="AEV95005.1"/>
    <property type="molecule type" value="Genomic_DNA"/>
</dbReference>
<proteinExistence type="inferred from homology"/>
<keyword evidence="7" id="KW-0472">Membrane</keyword>
<dbReference type="GO" id="GO:0009378">
    <property type="term" value="F:four-way junction helicase activity"/>
    <property type="evidence" value="ECO:0007669"/>
    <property type="project" value="InterPro"/>
</dbReference>
<comment type="function">
    <text evidence="6">The RuvA-RuvB-RuvC complex processes Holliday junction (HJ) DNA during genetic recombination and DNA repair, while the RuvA-RuvB complex plays an important role in the rescue of blocked DNA replication forks via replication fork reversal (RFR). RuvA specifically binds to HJ cruciform DNA, conferring on it an open structure. The RuvB hexamer acts as an ATP-dependent pump, pulling dsDNA into and through the RuvAB complex. HJ branch migration allows RuvC to scan DNA until it finds its consensus sequence, where it cleaves and resolves the cruciform DNA.</text>
</comment>
<feature type="domain" description="Helix-hairpin-helix DNA-binding motif class 1" evidence="8">
    <location>
        <begin position="105"/>
        <end position="124"/>
    </location>
</feature>
<dbReference type="KEGG" id="pce:PECL_714"/>
<feature type="region of interest" description="Domain III" evidence="6">
    <location>
        <begin position="144"/>
        <end position="194"/>
    </location>
</feature>
<keyword evidence="9" id="KW-0347">Helicase</keyword>
<dbReference type="InterPro" id="IPR036267">
    <property type="entry name" value="RuvA_C_sf"/>
</dbReference>
<dbReference type="SUPFAM" id="SSF50249">
    <property type="entry name" value="Nucleic acid-binding proteins"/>
    <property type="match status" value="1"/>
</dbReference>
<keyword evidence="10" id="KW-1185">Reference proteome</keyword>
<dbReference type="GO" id="GO:0048476">
    <property type="term" value="C:Holliday junction resolvase complex"/>
    <property type="evidence" value="ECO:0007669"/>
    <property type="project" value="UniProtKB-UniRule"/>
</dbReference>
<evidence type="ECO:0000256" key="2">
    <source>
        <dbReference type="ARBA" id="ARBA00022763"/>
    </source>
</evidence>
<dbReference type="InterPro" id="IPR013849">
    <property type="entry name" value="DNA_helicase_Holl-junc_RuvA_I"/>
</dbReference>
<evidence type="ECO:0000256" key="1">
    <source>
        <dbReference type="ARBA" id="ARBA00022490"/>
    </source>
</evidence>
<dbReference type="GO" id="GO:0000400">
    <property type="term" value="F:four-way junction DNA binding"/>
    <property type="evidence" value="ECO:0007669"/>
    <property type="project" value="UniProtKB-UniRule"/>
</dbReference>
<evidence type="ECO:0000256" key="4">
    <source>
        <dbReference type="ARBA" id="ARBA00023172"/>
    </source>
</evidence>
<evidence type="ECO:0000256" key="5">
    <source>
        <dbReference type="ARBA" id="ARBA00023204"/>
    </source>
</evidence>
<comment type="caution">
    <text evidence="6">Lacks conserved residue(s) required for the propagation of feature annotation.</text>
</comment>
<dbReference type="eggNOG" id="COG0632">
    <property type="taxonomic scope" value="Bacteria"/>
</dbReference>